<dbReference type="Proteomes" id="UP000272464">
    <property type="component" value="Unassembled WGS sequence"/>
</dbReference>
<dbReference type="PANTHER" id="PTHR12128">
    <property type="entry name" value="DIHYDRODIPICOLINATE SYNTHASE"/>
    <property type="match status" value="1"/>
</dbReference>
<name>A0A433X739_9BACL</name>
<dbReference type="Gene3D" id="3.20.20.70">
    <property type="entry name" value="Aldolase class I"/>
    <property type="match status" value="1"/>
</dbReference>
<comment type="caution">
    <text evidence="3">The sequence shown here is derived from an EMBL/GenBank/DDBJ whole genome shotgun (WGS) entry which is preliminary data.</text>
</comment>
<protein>
    <submittedName>
        <fullName evidence="3">Dihydrodipicolinate synthase family protein</fullName>
    </submittedName>
</protein>
<dbReference type="InterPro" id="IPR002220">
    <property type="entry name" value="DapA-like"/>
</dbReference>
<dbReference type="SUPFAM" id="SSF51569">
    <property type="entry name" value="Aldolase"/>
    <property type="match status" value="1"/>
</dbReference>
<organism evidence="3 4">
    <name type="scientific">Paenibacillus zeisoli</name>
    <dbReference type="NCBI Taxonomy" id="2496267"/>
    <lineage>
        <taxon>Bacteria</taxon>
        <taxon>Bacillati</taxon>
        <taxon>Bacillota</taxon>
        <taxon>Bacilli</taxon>
        <taxon>Bacillales</taxon>
        <taxon>Paenibacillaceae</taxon>
        <taxon>Paenibacillus</taxon>
    </lineage>
</organism>
<dbReference type="SMART" id="SM01130">
    <property type="entry name" value="DHDPS"/>
    <property type="match status" value="1"/>
</dbReference>
<dbReference type="PANTHER" id="PTHR12128:SF66">
    <property type="entry name" value="4-HYDROXY-2-OXOGLUTARATE ALDOLASE, MITOCHONDRIAL"/>
    <property type="match status" value="1"/>
</dbReference>
<evidence type="ECO:0000256" key="1">
    <source>
        <dbReference type="ARBA" id="ARBA00007592"/>
    </source>
</evidence>
<sequence length="358" mass="40180">MELSGLEIWLPGTGTKEGNTFCTWYRRITSMRDYKQIREQLTGGMIPAVPVPRSADGTIHVEAHENYAKYMAAQRIHGVALWVHTGRGLQLTRPEREYVLRCWRANLGPEQAIVAGSGSLIDPAWKAEERVKRWYASSHEMAADAMNGGADALLVFPPVIFRDLPPAERDEAIVAYHQSLADQGYPLILFYLYEEAGGVNYTLKVLERLMELSQVIGIKVATLDSVMTMQDISSLMRIHFPDKLLFTGEDRMFGYSLMRGAESALVGLGAAFPNIQADLIQAYRDRRYDQFMDLSARIDGFAEAAFVAPMDKYILRMLWCLVLAGVIPEEAAGELAGYEISQEEIDILREAITSNQLY</sequence>
<reference evidence="3 4" key="1">
    <citation type="submission" date="2018-12" db="EMBL/GenBank/DDBJ databases">
        <authorList>
            <person name="Sun L."/>
            <person name="Chen Z."/>
        </authorList>
    </citation>
    <scope>NUCLEOTIDE SEQUENCE [LARGE SCALE GENOMIC DNA]</scope>
    <source>
        <strain evidence="3 4">3-5-3</strain>
    </source>
</reference>
<keyword evidence="2" id="KW-0456">Lyase</keyword>
<evidence type="ECO:0000313" key="4">
    <source>
        <dbReference type="Proteomes" id="UP000272464"/>
    </source>
</evidence>
<keyword evidence="4" id="KW-1185">Reference proteome</keyword>
<gene>
    <name evidence="3" type="ORF">EJP77_13790</name>
</gene>
<evidence type="ECO:0000313" key="3">
    <source>
        <dbReference type="EMBL" id="RUT29884.1"/>
    </source>
</evidence>
<dbReference type="CDD" id="cd00408">
    <property type="entry name" value="DHDPS-like"/>
    <property type="match status" value="1"/>
</dbReference>
<dbReference type="InterPro" id="IPR013785">
    <property type="entry name" value="Aldolase_TIM"/>
</dbReference>
<proteinExistence type="inferred from homology"/>
<dbReference type="EMBL" id="RZNX01000005">
    <property type="protein sequence ID" value="RUT29884.1"/>
    <property type="molecule type" value="Genomic_DNA"/>
</dbReference>
<evidence type="ECO:0000256" key="2">
    <source>
        <dbReference type="ARBA" id="ARBA00023239"/>
    </source>
</evidence>
<dbReference type="GO" id="GO:0008840">
    <property type="term" value="F:4-hydroxy-tetrahydrodipicolinate synthase activity"/>
    <property type="evidence" value="ECO:0007669"/>
    <property type="project" value="TreeGrafter"/>
</dbReference>
<accession>A0A433X739</accession>
<dbReference type="AlphaFoldDB" id="A0A433X739"/>
<comment type="similarity">
    <text evidence="1">Belongs to the DapA family.</text>
</comment>
<dbReference type="Pfam" id="PF00701">
    <property type="entry name" value="DHDPS"/>
    <property type="match status" value="1"/>
</dbReference>
<dbReference type="OrthoDB" id="9782828at2"/>